<evidence type="ECO:0000313" key="2">
    <source>
        <dbReference type="Proteomes" id="UP000036367"/>
    </source>
</evidence>
<dbReference type="AlphaFoldDB" id="A0A0J1B6K7"/>
<gene>
    <name evidence="1" type="ORF">RISK_005937</name>
</gene>
<dbReference type="EMBL" id="LECT01000046">
    <property type="protein sequence ID" value="KLU02111.1"/>
    <property type="molecule type" value="Genomic_DNA"/>
</dbReference>
<dbReference type="Proteomes" id="UP000036367">
    <property type="component" value="Unassembled WGS sequence"/>
</dbReference>
<name>A0A0J1B6K7_RHOIS</name>
<proteinExistence type="predicted"/>
<comment type="caution">
    <text evidence="1">The sequence shown here is derived from an EMBL/GenBank/DDBJ whole genome shotgun (WGS) entry which is preliminary data.</text>
</comment>
<reference evidence="1" key="1">
    <citation type="submission" date="2015-05" db="EMBL/GenBank/DDBJ databases">
        <title>Permanent draft genome of Rhodopirellula islandicus K833.</title>
        <authorList>
            <person name="Kizina J."/>
            <person name="Richter M."/>
            <person name="Glockner F.O."/>
            <person name="Harder J."/>
        </authorList>
    </citation>
    <scope>NUCLEOTIDE SEQUENCE [LARGE SCALE GENOMIC DNA]</scope>
    <source>
        <strain evidence="1">K833</strain>
    </source>
</reference>
<accession>A0A0J1B6K7</accession>
<evidence type="ECO:0000313" key="1">
    <source>
        <dbReference type="EMBL" id="KLU02111.1"/>
    </source>
</evidence>
<sequence>MANANVPTYNPGERWPAECERLTARQRMHFSSPIPPAKQKVLPLHSRGRAVLK</sequence>
<organism evidence="1 2">
    <name type="scientific">Rhodopirellula islandica</name>
    <dbReference type="NCBI Taxonomy" id="595434"/>
    <lineage>
        <taxon>Bacteria</taxon>
        <taxon>Pseudomonadati</taxon>
        <taxon>Planctomycetota</taxon>
        <taxon>Planctomycetia</taxon>
        <taxon>Pirellulales</taxon>
        <taxon>Pirellulaceae</taxon>
        <taxon>Rhodopirellula</taxon>
    </lineage>
</organism>
<dbReference type="PATRIC" id="fig|595434.4.peg.5638"/>
<keyword evidence="2" id="KW-1185">Reference proteome</keyword>
<protein>
    <submittedName>
        <fullName evidence="1">Uncharacterized protein</fullName>
    </submittedName>
</protein>